<dbReference type="PANTHER" id="PTHR46986">
    <property type="entry name" value="ENDORIBONUCLEASE YBEY, CHLOROPLASTIC"/>
    <property type="match status" value="1"/>
</dbReference>
<dbReference type="InterPro" id="IPR023091">
    <property type="entry name" value="MetalPrtase_cat_dom_sf_prd"/>
</dbReference>
<dbReference type="PANTHER" id="PTHR46986:SF1">
    <property type="entry name" value="ENDORIBONUCLEASE YBEY, CHLOROPLASTIC"/>
    <property type="match status" value="1"/>
</dbReference>
<keyword evidence="5" id="KW-0255">Endonuclease</keyword>
<dbReference type="GO" id="GO:0006364">
    <property type="term" value="P:rRNA processing"/>
    <property type="evidence" value="ECO:0007669"/>
    <property type="project" value="InterPro"/>
</dbReference>
<gene>
    <name evidence="8" type="ORF">UFOPK3461_00665</name>
</gene>
<dbReference type="InterPro" id="IPR020549">
    <property type="entry name" value="YbeY_CS"/>
</dbReference>
<dbReference type="AlphaFoldDB" id="A0A6J7E1Q1"/>
<evidence type="ECO:0000313" key="8">
    <source>
        <dbReference type="EMBL" id="CAB4877022.1"/>
    </source>
</evidence>
<dbReference type="Gene3D" id="3.40.390.30">
    <property type="entry name" value="Metalloproteases ('zincins'), catalytic domain"/>
    <property type="match status" value="1"/>
</dbReference>
<organism evidence="8">
    <name type="scientific">freshwater metagenome</name>
    <dbReference type="NCBI Taxonomy" id="449393"/>
    <lineage>
        <taxon>unclassified sequences</taxon>
        <taxon>metagenomes</taxon>
        <taxon>ecological metagenomes</taxon>
    </lineage>
</organism>
<evidence type="ECO:0000256" key="6">
    <source>
        <dbReference type="ARBA" id="ARBA00022801"/>
    </source>
</evidence>
<keyword evidence="3" id="KW-0540">Nuclease</keyword>
<dbReference type="PROSITE" id="PS01306">
    <property type="entry name" value="UPF0054"/>
    <property type="match status" value="1"/>
</dbReference>
<proteinExistence type="inferred from homology"/>
<dbReference type="HAMAP" id="MF_00009">
    <property type="entry name" value="Endoribonucl_YbeY"/>
    <property type="match status" value="1"/>
</dbReference>
<dbReference type="Pfam" id="PF02130">
    <property type="entry name" value="YbeY"/>
    <property type="match status" value="1"/>
</dbReference>
<name>A0A6J7E1Q1_9ZZZZ</name>
<reference evidence="8" key="1">
    <citation type="submission" date="2020-05" db="EMBL/GenBank/DDBJ databases">
        <authorList>
            <person name="Chiriac C."/>
            <person name="Salcher M."/>
            <person name="Ghai R."/>
            <person name="Kavagutti S V."/>
        </authorList>
    </citation>
    <scope>NUCLEOTIDE SEQUENCE</scope>
</reference>
<dbReference type="InterPro" id="IPR002036">
    <property type="entry name" value="YbeY"/>
</dbReference>
<evidence type="ECO:0000256" key="7">
    <source>
        <dbReference type="ARBA" id="ARBA00022833"/>
    </source>
</evidence>
<protein>
    <submittedName>
        <fullName evidence="8">Unannotated protein</fullName>
    </submittedName>
</protein>
<comment type="similarity">
    <text evidence="2">Belongs to the endoribonuclease YbeY family.</text>
</comment>
<evidence type="ECO:0000256" key="4">
    <source>
        <dbReference type="ARBA" id="ARBA00022723"/>
    </source>
</evidence>
<accession>A0A6J7E1Q1</accession>
<dbReference type="NCBIfam" id="TIGR00043">
    <property type="entry name" value="rRNA maturation RNase YbeY"/>
    <property type="match status" value="1"/>
</dbReference>
<comment type="cofactor">
    <cofactor evidence="1">
        <name>Zn(2+)</name>
        <dbReference type="ChEBI" id="CHEBI:29105"/>
    </cofactor>
</comment>
<dbReference type="GO" id="GO:0004519">
    <property type="term" value="F:endonuclease activity"/>
    <property type="evidence" value="ECO:0007669"/>
    <property type="project" value="UniProtKB-KW"/>
</dbReference>
<dbReference type="GO" id="GO:0046872">
    <property type="term" value="F:metal ion binding"/>
    <property type="evidence" value="ECO:0007669"/>
    <property type="project" value="UniProtKB-KW"/>
</dbReference>
<dbReference type="EMBL" id="CAFBLW010000046">
    <property type="protein sequence ID" value="CAB4877022.1"/>
    <property type="molecule type" value="Genomic_DNA"/>
</dbReference>
<keyword evidence="6" id="KW-0378">Hydrolase</keyword>
<evidence type="ECO:0000256" key="3">
    <source>
        <dbReference type="ARBA" id="ARBA00022722"/>
    </source>
</evidence>
<keyword evidence="7" id="KW-0862">Zinc</keyword>
<sequence>MSIDLTNNSGVPIKEDEVDSLMAYALNYMELNAECVINVTFVNEEEMTELHLEWMKEPGPTDVLSFPMDLPEVTGEAVTLGDIIIAPTVAAAQAKVAGHSTEHEISILAVHGLLHILGYDHADKDEEKVMFALQESIVEKWEKR</sequence>
<evidence type="ECO:0000256" key="1">
    <source>
        <dbReference type="ARBA" id="ARBA00001947"/>
    </source>
</evidence>
<keyword evidence="4" id="KW-0479">Metal-binding</keyword>
<dbReference type="SUPFAM" id="SSF55486">
    <property type="entry name" value="Metalloproteases ('zincins'), catalytic domain"/>
    <property type="match status" value="1"/>
</dbReference>
<evidence type="ECO:0000256" key="2">
    <source>
        <dbReference type="ARBA" id="ARBA00010875"/>
    </source>
</evidence>
<evidence type="ECO:0000256" key="5">
    <source>
        <dbReference type="ARBA" id="ARBA00022759"/>
    </source>
</evidence>
<dbReference type="GO" id="GO:0004222">
    <property type="term" value="F:metalloendopeptidase activity"/>
    <property type="evidence" value="ECO:0007669"/>
    <property type="project" value="InterPro"/>
</dbReference>